<dbReference type="CDD" id="cd00063">
    <property type="entry name" value="FN3"/>
    <property type="match status" value="8"/>
</dbReference>
<sequence length="1012" mass="112082">MTPLFQVLGFQIVFILSVLADSRNYVCPDPETCTSWSCISNVPPTPPEQLAVWPVSSTELTATWNITQCGFRPFTDYICSVQYFSQWDDIARTTEVRVERPHYGSASLGDLTPFTFYRLRVRCMKILDRTWSGYTPFAQGQTNATAPGSAVNVQTPVTVSINYRTGRRNVTVTWEPLPLKKHNGVLLGYLVRVTDLRVPSRVVVLNTTVNETACTLEQLKMSGYRVNITAYNSEGETPETTVEIRDMARVPDQPLDLKAEVSPDGNITLAWQPPSEIGGIEQYTVYWCELEMDTTCRGGNENELSVPGTYTMTDLIDSWLPFRRYRFTVRALTSAGQGPPSDNTYKYTVEGVPSSPPTNVNAQAENGTTLRVSWLPPPLTNRRGLITAYNLYITCMQNFQDTIWIAVNVANDSRPAHSLVTDLKPFTRYSVRVSARTVAGEGNMSEPVFGTTKQSAPGSALNVQTPVTVSRNYRTGRRNVTVTWEPLPLKKHNGILLGYLVRVTDLRVPSRVVVLNTTVNDTICTLEQLKLSGYRVNITAYNTEGESPETTVEIRDEARDLKAEVNTDGNITLAWQPPAEIGGIEQYTVFWCELETDTTCRGGNESALSVPGTYTMTTLIDSWLPFRRYRFNVRALTSAGQGPPSDNTYKYTVEGVPSSPPTNVNAQAENATTLRVSWLPVPLTNRRGLITAYTVYITCMQNFQGTTLIAVKVVNDSQPARSLVPDLKPFTRYSVRVSARTVAGEGNMSEPVFGTTKQSAPSGPPENVTIANITTNSFVISWSPPKHPNGIILHYNIRLKNKVMGFGNQTEGSLWGLKDGTNYSVQVQACTGAEESPCGPYSPLKYAQTLKRDNVEPAPMDQSHGAVIAGATLGSVFVLILMFIAVVSAPKLRQTCRRISYIPKPKDFITEELPATNGKSTPSLDQLYLVTDKAKMAPEIVDNVMDLKTFELEPHDSQSEVETSDVDIKENCGLVDSDEEDYLKVVEVKDRFQDLDVIYVPKTGITKREGVS</sequence>
<evidence type="ECO:0000313" key="6">
    <source>
        <dbReference type="RefSeq" id="XP_019642123.1"/>
    </source>
</evidence>
<keyword evidence="2" id="KW-0472">Membrane</keyword>
<dbReference type="Gene3D" id="2.60.40.10">
    <property type="entry name" value="Immunoglobulins"/>
    <property type="match status" value="8"/>
</dbReference>
<dbReference type="KEGG" id="bbel:109483531"/>
<dbReference type="Pfam" id="PF00041">
    <property type="entry name" value="fn3"/>
    <property type="match status" value="6"/>
</dbReference>
<feature type="domain" description="Fibronectin type-III" evidence="4">
    <location>
        <begin position="253"/>
        <end position="351"/>
    </location>
</feature>
<feature type="region of interest" description="Disordered" evidence="1">
    <location>
        <begin position="746"/>
        <end position="765"/>
    </location>
</feature>
<keyword evidence="2" id="KW-0812">Transmembrane</keyword>
<dbReference type="FunFam" id="2.60.40.10:FF:001289">
    <property type="entry name" value="Oncostatin-M-specific receptor subunit beta"/>
    <property type="match status" value="2"/>
</dbReference>
<feature type="domain" description="Fibronectin type-III" evidence="4">
    <location>
        <begin position="356"/>
        <end position="455"/>
    </location>
</feature>
<feature type="domain" description="Fibronectin type-III" evidence="4">
    <location>
        <begin position="764"/>
        <end position="852"/>
    </location>
</feature>
<keyword evidence="3" id="KW-0732">Signal</keyword>
<dbReference type="RefSeq" id="XP_019642123.1">
    <property type="nucleotide sequence ID" value="XM_019786564.1"/>
</dbReference>
<dbReference type="InterPro" id="IPR003961">
    <property type="entry name" value="FN3_dom"/>
</dbReference>
<dbReference type="SMART" id="SM00060">
    <property type="entry name" value="FN3"/>
    <property type="match status" value="8"/>
</dbReference>
<dbReference type="PROSITE" id="PS50853">
    <property type="entry name" value="FN3"/>
    <property type="match status" value="8"/>
</dbReference>
<feature type="domain" description="Fibronectin type-III" evidence="4">
    <location>
        <begin position="463"/>
        <end position="554"/>
    </location>
</feature>
<dbReference type="InterPro" id="IPR050713">
    <property type="entry name" value="RTP_Phos/Ushers"/>
</dbReference>
<evidence type="ECO:0000313" key="5">
    <source>
        <dbReference type="Proteomes" id="UP000515135"/>
    </source>
</evidence>
<dbReference type="GO" id="GO:0016020">
    <property type="term" value="C:membrane"/>
    <property type="evidence" value="ECO:0007669"/>
    <property type="project" value="UniProtKB-SubCell"/>
</dbReference>
<feature type="domain" description="Fibronectin type-III" evidence="4">
    <location>
        <begin position="557"/>
        <end position="655"/>
    </location>
</feature>
<dbReference type="InterPro" id="IPR036116">
    <property type="entry name" value="FN3_sf"/>
</dbReference>
<evidence type="ECO:0000259" key="4">
    <source>
        <dbReference type="PROSITE" id="PS50853"/>
    </source>
</evidence>
<feature type="domain" description="Fibronectin type-III" evidence="4">
    <location>
        <begin position="155"/>
        <end position="250"/>
    </location>
</feature>
<accession>A0A6P4ZYU8</accession>
<dbReference type="FunFam" id="2.60.40.10:FF:000551">
    <property type="entry name" value="Protogenin A"/>
    <property type="match status" value="2"/>
</dbReference>
<dbReference type="PANTHER" id="PTHR46957">
    <property type="entry name" value="CYTOKINE RECEPTOR"/>
    <property type="match status" value="1"/>
</dbReference>
<dbReference type="OrthoDB" id="5969272at2759"/>
<keyword evidence="5" id="KW-1185">Reference proteome</keyword>
<keyword evidence="2" id="KW-1133">Transmembrane helix</keyword>
<dbReference type="PANTHER" id="PTHR46957:SF3">
    <property type="entry name" value="CYTOKINE RECEPTOR"/>
    <property type="match status" value="1"/>
</dbReference>
<evidence type="ECO:0000256" key="2">
    <source>
        <dbReference type="SAM" id="Phobius"/>
    </source>
</evidence>
<dbReference type="FunFam" id="2.60.40.10:FF:003367">
    <property type="entry name" value="Uncharacterized protein"/>
    <property type="match status" value="1"/>
</dbReference>
<evidence type="ECO:0000256" key="3">
    <source>
        <dbReference type="SAM" id="SignalP"/>
    </source>
</evidence>
<feature type="transmembrane region" description="Helical" evidence="2">
    <location>
        <begin position="866"/>
        <end position="889"/>
    </location>
</feature>
<dbReference type="Proteomes" id="UP000515135">
    <property type="component" value="Unplaced"/>
</dbReference>
<protein>
    <submittedName>
        <fullName evidence="6">Protein sidekick-1-like</fullName>
    </submittedName>
</protein>
<evidence type="ECO:0000256" key="1">
    <source>
        <dbReference type="SAM" id="MobiDB-lite"/>
    </source>
</evidence>
<dbReference type="AlphaFoldDB" id="A0A6P4ZYU8"/>
<gene>
    <name evidence="6" type="primary">LOC109483531</name>
</gene>
<organism evidence="5 6">
    <name type="scientific">Branchiostoma belcheri</name>
    <name type="common">Amphioxus</name>
    <dbReference type="NCBI Taxonomy" id="7741"/>
    <lineage>
        <taxon>Eukaryota</taxon>
        <taxon>Metazoa</taxon>
        <taxon>Chordata</taxon>
        <taxon>Cephalochordata</taxon>
        <taxon>Leptocardii</taxon>
        <taxon>Amphioxiformes</taxon>
        <taxon>Branchiostomatidae</taxon>
        <taxon>Branchiostoma</taxon>
    </lineage>
</organism>
<feature type="chain" id="PRO_5028365143" evidence="3">
    <location>
        <begin position="21"/>
        <end position="1012"/>
    </location>
</feature>
<name>A0A6P4ZYU8_BRABE</name>
<proteinExistence type="predicted"/>
<dbReference type="SUPFAM" id="SSF49265">
    <property type="entry name" value="Fibronectin type III"/>
    <property type="match status" value="5"/>
</dbReference>
<feature type="domain" description="Fibronectin type-III" evidence="4">
    <location>
        <begin position="660"/>
        <end position="759"/>
    </location>
</feature>
<dbReference type="GeneID" id="109483531"/>
<feature type="domain" description="Fibronectin type-III" evidence="4">
    <location>
        <begin position="46"/>
        <end position="145"/>
    </location>
</feature>
<dbReference type="InterPro" id="IPR013783">
    <property type="entry name" value="Ig-like_fold"/>
</dbReference>
<feature type="signal peptide" evidence="3">
    <location>
        <begin position="1"/>
        <end position="20"/>
    </location>
</feature>
<reference evidence="6" key="1">
    <citation type="submission" date="2025-08" db="UniProtKB">
        <authorList>
            <consortium name="RefSeq"/>
        </authorList>
    </citation>
    <scope>IDENTIFICATION</scope>
    <source>
        <tissue evidence="6">Gonad</tissue>
    </source>
</reference>